<accession>A0A1S4E7A1</accession>
<dbReference type="KEGG" id="dci:108251962"/>
<organism evidence="3 4">
    <name type="scientific">Diaphorina citri</name>
    <name type="common">Asian citrus psyllid</name>
    <dbReference type="NCBI Taxonomy" id="121845"/>
    <lineage>
        <taxon>Eukaryota</taxon>
        <taxon>Metazoa</taxon>
        <taxon>Ecdysozoa</taxon>
        <taxon>Arthropoda</taxon>
        <taxon>Hexapoda</taxon>
        <taxon>Insecta</taxon>
        <taxon>Pterygota</taxon>
        <taxon>Neoptera</taxon>
        <taxon>Paraneoptera</taxon>
        <taxon>Hemiptera</taxon>
        <taxon>Sternorrhyncha</taxon>
        <taxon>Psylloidea</taxon>
        <taxon>Psyllidae</taxon>
        <taxon>Diaphorininae</taxon>
        <taxon>Diaphorina</taxon>
    </lineage>
</organism>
<proteinExistence type="predicted"/>
<feature type="chain" id="PRO_5010360330" evidence="2">
    <location>
        <begin position="24"/>
        <end position="101"/>
    </location>
</feature>
<name>A0A1S4E7A1_DIACI</name>
<dbReference type="Proteomes" id="UP000079169">
    <property type="component" value="Unplaced"/>
</dbReference>
<evidence type="ECO:0000256" key="2">
    <source>
        <dbReference type="SAM" id="SignalP"/>
    </source>
</evidence>
<feature type="transmembrane region" description="Helical" evidence="1">
    <location>
        <begin position="39"/>
        <end position="56"/>
    </location>
</feature>
<keyword evidence="3" id="KW-1185">Reference proteome</keyword>
<keyword evidence="1" id="KW-1133">Transmembrane helix</keyword>
<keyword evidence="1" id="KW-0472">Membrane</keyword>
<protein>
    <submittedName>
        <fullName evidence="4">Glycine-rich protein-like</fullName>
    </submittedName>
</protein>
<gene>
    <name evidence="4" type="primary">LOC108251962</name>
</gene>
<evidence type="ECO:0000313" key="3">
    <source>
        <dbReference type="Proteomes" id="UP000079169"/>
    </source>
</evidence>
<reference evidence="4" key="1">
    <citation type="submission" date="2025-08" db="UniProtKB">
        <authorList>
            <consortium name="RefSeq"/>
        </authorList>
    </citation>
    <scope>IDENTIFICATION</scope>
</reference>
<keyword evidence="2" id="KW-0732">Signal</keyword>
<dbReference type="GeneID" id="108251962"/>
<evidence type="ECO:0000256" key="1">
    <source>
        <dbReference type="SAM" id="Phobius"/>
    </source>
</evidence>
<dbReference type="RefSeq" id="XP_017298076.1">
    <property type="nucleotide sequence ID" value="XM_017442587.2"/>
</dbReference>
<evidence type="ECO:0000313" key="4">
    <source>
        <dbReference type="RefSeq" id="XP_017298076.1"/>
    </source>
</evidence>
<dbReference type="AlphaFoldDB" id="A0A1S4E7A1"/>
<keyword evidence="1" id="KW-0812">Transmembrane</keyword>
<sequence>MSPKNLWSLIVGLMVTLYALAEAEDVKQSVTATTLGSPLRSFLIGAAVGGLGYAAYKGLKKAYKCGKYGCPPDYGYGGYGMGGMGGYGMGGMGGYGNGRYF</sequence>
<feature type="signal peptide" evidence="2">
    <location>
        <begin position="1"/>
        <end position="23"/>
    </location>
</feature>
<dbReference type="PaxDb" id="121845-A0A1S4E7A1"/>